<keyword evidence="4" id="KW-1185">Reference proteome</keyword>
<proteinExistence type="inferred from homology"/>
<evidence type="ECO:0000313" key="4">
    <source>
        <dbReference type="Proteomes" id="UP001630127"/>
    </source>
</evidence>
<accession>A0ABD2XZU6</accession>
<feature type="transmembrane region" description="Helical" evidence="2">
    <location>
        <begin position="50"/>
        <end position="71"/>
    </location>
</feature>
<dbReference type="EMBL" id="JBJUIK010000016">
    <property type="protein sequence ID" value="KAL3499762.1"/>
    <property type="molecule type" value="Genomic_DNA"/>
</dbReference>
<keyword evidence="2" id="KW-1133">Transmembrane helix</keyword>
<name>A0ABD2XZU6_9GENT</name>
<gene>
    <name evidence="3" type="ORF">ACH5RR_038855</name>
</gene>
<evidence type="ECO:0000256" key="1">
    <source>
        <dbReference type="ARBA" id="ARBA00007626"/>
    </source>
</evidence>
<reference evidence="3 4" key="1">
    <citation type="submission" date="2024-11" db="EMBL/GenBank/DDBJ databases">
        <title>A near-complete genome assembly of Cinchona calisaya.</title>
        <authorList>
            <person name="Lian D.C."/>
            <person name="Zhao X.W."/>
            <person name="Wei L."/>
        </authorList>
    </citation>
    <scope>NUCLEOTIDE SEQUENCE [LARGE SCALE GENOMIC DNA]</scope>
    <source>
        <tissue evidence="3">Nenye</tissue>
    </source>
</reference>
<keyword evidence="2" id="KW-0472">Membrane</keyword>
<keyword evidence="2" id="KW-0812">Transmembrane</keyword>
<comment type="caution">
    <text evidence="3">The sequence shown here is derived from an EMBL/GenBank/DDBJ whole genome shotgun (WGS) entry which is preliminary data.</text>
</comment>
<comment type="similarity">
    <text evidence="1">Belongs to the PPR family. P subfamily.</text>
</comment>
<sequence>MLKTETGTILASNILSEICDLYQPLISTILFSLILNSCVRFGSYLKGEQIIGLMAQFGVLADVHTIVYCHIVQIHKMNCMRDELKRYKKFVFAVVGSSMIVC</sequence>
<dbReference type="PANTHER" id="PTHR46598">
    <property type="entry name" value="BNAC05G43320D PROTEIN"/>
    <property type="match status" value="1"/>
</dbReference>
<protein>
    <submittedName>
        <fullName evidence="3">Uncharacterized protein</fullName>
    </submittedName>
</protein>
<dbReference type="PANTHER" id="PTHR46598:SF3">
    <property type="entry name" value="OS07G0495300 PROTEIN"/>
    <property type="match status" value="1"/>
</dbReference>
<dbReference type="AlphaFoldDB" id="A0ABD2XZU6"/>
<organism evidence="3 4">
    <name type="scientific">Cinchona calisaya</name>
    <dbReference type="NCBI Taxonomy" id="153742"/>
    <lineage>
        <taxon>Eukaryota</taxon>
        <taxon>Viridiplantae</taxon>
        <taxon>Streptophyta</taxon>
        <taxon>Embryophyta</taxon>
        <taxon>Tracheophyta</taxon>
        <taxon>Spermatophyta</taxon>
        <taxon>Magnoliopsida</taxon>
        <taxon>eudicotyledons</taxon>
        <taxon>Gunneridae</taxon>
        <taxon>Pentapetalae</taxon>
        <taxon>asterids</taxon>
        <taxon>lamiids</taxon>
        <taxon>Gentianales</taxon>
        <taxon>Rubiaceae</taxon>
        <taxon>Cinchonoideae</taxon>
        <taxon>Cinchoneae</taxon>
        <taxon>Cinchona</taxon>
    </lineage>
</organism>
<feature type="transmembrane region" description="Helical" evidence="2">
    <location>
        <begin position="21"/>
        <end position="44"/>
    </location>
</feature>
<evidence type="ECO:0000313" key="3">
    <source>
        <dbReference type="EMBL" id="KAL3499762.1"/>
    </source>
</evidence>
<dbReference type="Proteomes" id="UP001630127">
    <property type="component" value="Unassembled WGS sequence"/>
</dbReference>
<evidence type="ECO:0000256" key="2">
    <source>
        <dbReference type="SAM" id="Phobius"/>
    </source>
</evidence>